<accession>A0ABQ6G1H0</accession>
<keyword evidence="1" id="KW-0472">Membrane</keyword>
<dbReference type="PANTHER" id="PTHR34512:SF30">
    <property type="entry name" value="OUTER MEMBRANE PROTEIN ASSEMBLY FACTOR BAMB"/>
    <property type="match status" value="1"/>
</dbReference>
<protein>
    <recommendedName>
        <fullName evidence="2">Pyrrolo-quinoline quinone repeat domain-containing protein</fullName>
    </recommendedName>
</protein>
<reference evidence="3 4" key="1">
    <citation type="submission" date="2023-02" db="EMBL/GenBank/DDBJ databases">
        <title>Dictyobacter halimunensis sp. nov., a new member of the class Ktedonobacteria from forest soil in a geothermal area.</title>
        <authorList>
            <person name="Rachmania M.K."/>
            <person name="Ningsih F."/>
            <person name="Sakai Y."/>
            <person name="Yabe S."/>
            <person name="Yokota A."/>
            <person name="Sjamsuridzal W."/>
        </authorList>
    </citation>
    <scope>NUCLEOTIDE SEQUENCE [LARGE SCALE GENOMIC DNA]</scope>
    <source>
        <strain evidence="3 4">S3.2.2.5</strain>
    </source>
</reference>
<organism evidence="3 4">
    <name type="scientific">Dictyobacter halimunensis</name>
    <dbReference type="NCBI Taxonomy" id="3026934"/>
    <lineage>
        <taxon>Bacteria</taxon>
        <taxon>Bacillati</taxon>
        <taxon>Chloroflexota</taxon>
        <taxon>Ktedonobacteria</taxon>
        <taxon>Ktedonobacterales</taxon>
        <taxon>Dictyobacteraceae</taxon>
        <taxon>Dictyobacter</taxon>
    </lineage>
</organism>
<dbReference type="PANTHER" id="PTHR34512">
    <property type="entry name" value="CELL SURFACE PROTEIN"/>
    <property type="match status" value="1"/>
</dbReference>
<dbReference type="SUPFAM" id="SSF50998">
    <property type="entry name" value="Quinoprotein alcohol dehydrogenase-like"/>
    <property type="match status" value="1"/>
</dbReference>
<dbReference type="Gene3D" id="2.130.10.10">
    <property type="entry name" value="YVTN repeat-like/Quinoprotein amine dehydrogenase"/>
    <property type="match status" value="2"/>
</dbReference>
<gene>
    <name evidence="3" type="ORF">KDH_57850</name>
</gene>
<sequence length="470" mass="51890">MGYDERKDTFDDEFEVVDLDEDAGEPRRWWRGLVQGEHLSRWSRLALLGLSALVLLVVGWLLWPNLVLLAQSALPRPAAQTKVVGMDVTPVADVGHGSVVATFSLGDMVIARINVPFKGSESRIVAVRRESGNVAWESQPTIMNMGVEDGKLWVQENDHSLNGISERDGSLVWHTVLPQDAQPEATISGLLLAMDSSQRWSAYQVADGSLQWHYNGGGVIQAVDRGQGVLYFEHVQSGKGLLLTGVRMSDGKVVWQSTRDVKELPIHVVAANGVVYSLGSDAVLTAVRVRDNRELWRRSLPHTDLLEEVADGKLYIVSSQDGTLTAIDTMTGAQQWRYDVDGTPVVVAVQSQVIYLKTDQSLMALNSRTGNLQWHYETHMTLSDVQIQDGRIYAISDQQGSVMVLDIRDGSLQWQYMIGTGAVPSWQPQGYVAQIEQGVIYLVLNHNTSLSALSVLDKETLWQTSLTTTG</sequence>
<proteinExistence type="predicted"/>
<dbReference type="InterPro" id="IPR011047">
    <property type="entry name" value="Quinoprotein_ADH-like_sf"/>
</dbReference>
<dbReference type="InterPro" id="IPR002372">
    <property type="entry name" value="PQQ_rpt_dom"/>
</dbReference>
<keyword evidence="4" id="KW-1185">Reference proteome</keyword>
<dbReference type="InterPro" id="IPR015943">
    <property type="entry name" value="WD40/YVTN_repeat-like_dom_sf"/>
</dbReference>
<dbReference type="Pfam" id="PF13360">
    <property type="entry name" value="PQQ_2"/>
    <property type="match status" value="2"/>
</dbReference>
<dbReference type="RefSeq" id="WP_338255395.1">
    <property type="nucleotide sequence ID" value="NZ_BSRI01000002.1"/>
</dbReference>
<evidence type="ECO:0000259" key="2">
    <source>
        <dbReference type="Pfam" id="PF13360"/>
    </source>
</evidence>
<feature type="domain" description="Pyrrolo-quinoline quinone repeat" evidence="2">
    <location>
        <begin position="121"/>
        <end position="215"/>
    </location>
</feature>
<keyword evidence="1" id="KW-0812">Transmembrane</keyword>
<comment type="caution">
    <text evidence="3">The sequence shown here is derived from an EMBL/GenBank/DDBJ whole genome shotgun (WGS) entry which is preliminary data.</text>
</comment>
<dbReference type="InterPro" id="IPR018391">
    <property type="entry name" value="PQQ_b-propeller_rpt"/>
</dbReference>
<keyword evidence="1" id="KW-1133">Transmembrane helix</keyword>
<feature type="transmembrane region" description="Helical" evidence="1">
    <location>
        <begin position="45"/>
        <end position="63"/>
    </location>
</feature>
<dbReference type="Proteomes" id="UP001344906">
    <property type="component" value="Unassembled WGS sequence"/>
</dbReference>
<evidence type="ECO:0000256" key="1">
    <source>
        <dbReference type="SAM" id="Phobius"/>
    </source>
</evidence>
<evidence type="ECO:0000313" key="3">
    <source>
        <dbReference type="EMBL" id="GLV58957.1"/>
    </source>
</evidence>
<evidence type="ECO:0000313" key="4">
    <source>
        <dbReference type="Proteomes" id="UP001344906"/>
    </source>
</evidence>
<dbReference type="EMBL" id="BSRI01000002">
    <property type="protein sequence ID" value="GLV58957.1"/>
    <property type="molecule type" value="Genomic_DNA"/>
</dbReference>
<feature type="domain" description="Pyrrolo-quinoline quinone repeat" evidence="2">
    <location>
        <begin position="246"/>
        <end position="464"/>
    </location>
</feature>
<name>A0ABQ6G1H0_9CHLR</name>
<dbReference type="SMART" id="SM00564">
    <property type="entry name" value="PQQ"/>
    <property type="match status" value="5"/>
</dbReference>